<feature type="binding site" evidence="1">
    <location>
        <begin position="7"/>
        <end position="20"/>
    </location>
    <ligand>
        <name>ATP</name>
        <dbReference type="ChEBI" id="CHEBI:30616"/>
    </ligand>
</feature>
<dbReference type="GO" id="GO:0016740">
    <property type="term" value="F:transferase activity"/>
    <property type="evidence" value="ECO:0007669"/>
    <property type="project" value="UniProtKB-KW"/>
</dbReference>
<keyword evidence="1" id="KW-0694">RNA-binding</keyword>
<dbReference type="InParanoid" id="A0A397R3X4"/>
<dbReference type="InterPro" id="IPR014729">
    <property type="entry name" value="Rossmann-like_a/b/a_fold"/>
</dbReference>
<dbReference type="EMBL" id="QXEV01000032">
    <property type="protein sequence ID" value="RIA64874.1"/>
    <property type="molecule type" value="Genomic_DNA"/>
</dbReference>
<evidence type="ECO:0000313" key="3">
    <source>
        <dbReference type="Proteomes" id="UP000266506"/>
    </source>
</evidence>
<keyword evidence="1" id="KW-0436">Ligase</keyword>
<accession>A0A397R3X4</accession>
<keyword evidence="1" id="KW-0819">tRNA processing</keyword>
<sequence>MKISGVIAEYNPLHNGHMYHLAEIKKENPDLIIGVISSSLTMRGDISILDKFIKTKEALDAGIDLVIELPLAYSMQRADIFASNAVKLLSLAKVDNIIIGSENNDIKLYEEAYNKDTSINDNTKSMKDNSISLKDFDSNDTLGYFYYKSIKDNNYPITLKTIKRIGNNYKDTKLKEEYSSSTSIRANISEFENYVPFFVAKDKNYLLDEKDIFPMVKYKIISTKPEDLKEIFFVDEGIEYKLKDIRDYNNLDEFITYLSGKKYTKTRMKRMLMYILFNIKKDEMNQITSPEFLRVLGYSNKGKEYLNHLKKDIPIYTNIKEGINPALDIEIRASKVLDSIFGLNLLKLEQKGPITK</sequence>
<dbReference type="InterPro" id="IPR008513">
    <property type="entry name" value="tRNA(Met)_cyd_acetate_ligase"/>
</dbReference>
<dbReference type="GO" id="GO:0005524">
    <property type="term" value="F:ATP binding"/>
    <property type="evidence" value="ECO:0007669"/>
    <property type="project" value="UniProtKB-KW"/>
</dbReference>
<dbReference type="GO" id="GO:0005737">
    <property type="term" value="C:cytoplasm"/>
    <property type="evidence" value="ECO:0007669"/>
    <property type="project" value="UniProtKB-SubCell"/>
</dbReference>
<dbReference type="FunCoup" id="A0A397R3X4">
    <property type="interactions" value="19"/>
</dbReference>
<keyword evidence="1" id="KW-0067">ATP-binding</keyword>
<gene>
    <name evidence="1" type="primary">tmcAL</name>
    <name evidence="2" type="ORF">EI71_01798</name>
</gene>
<evidence type="ECO:0000313" key="2">
    <source>
        <dbReference type="EMBL" id="RIA64874.1"/>
    </source>
</evidence>
<organism evidence="2 3">
    <name type="scientific">Anaeroplasma bactoclasticum</name>
    <dbReference type="NCBI Taxonomy" id="2088"/>
    <lineage>
        <taxon>Bacteria</taxon>
        <taxon>Bacillati</taxon>
        <taxon>Mycoplasmatota</taxon>
        <taxon>Mollicutes</taxon>
        <taxon>Anaeroplasmatales</taxon>
        <taxon>Anaeroplasmataceae</taxon>
        <taxon>Anaeroplasma</taxon>
    </lineage>
</organism>
<dbReference type="Proteomes" id="UP000266506">
    <property type="component" value="Unassembled WGS sequence"/>
</dbReference>
<reference evidence="2 3" key="1">
    <citation type="submission" date="2018-08" db="EMBL/GenBank/DDBJ databases">
        <title>Genomic Encyclopedia of Archaeal and Bacterial Type Strains, Phase II (KMG-II): from individual species to whole genera.</title>
        <authorList>
            <person name="Goeker M."/>
        </authorList>
    </citation>
    <scope>NUCLEOTIDE SEQUENCE [LARGE SCALE GENOMIC DNA]</scope>
    <source>
        <strain evidence="2 3">ATCC 27112</strain>
    </source>
</reference>
<comment type="caution">
    <text evidence="2">The sequence shown here is derived from an EMBL/GenBank/DDBJ whole genome shotgun (WGS) entry which is preliminary data.</text>
</comment>
<dbReference type="PANTHER" id="PTHR37825:SF1">
    <property type="entry name" value="TRNA(MET) CYTIDINE ACETATE LIGASE"/>
    <property type="match status" value="1"/>
</dbReference>
<name>A0A397R3X4_9MOLU</name>
<dbReference type="EC" id="6.3.4.-" evidence="1"/>
<proteinExistence type="inferred from homology"/>
<keyword evidence="1" id="KW-0963">Cytoplasm</keyword>
<feature type="binding site" evidence="1">
    <location>
        <position position="100"/>
    </location>
    <ligand>
        <name>ATP</name>
        <dbReference type="ChEBI" id="CHEBI:30616"/>
    </ligand>
</feature>
<protein>
    <recommendedName>
        <fullName evidence="1">tRNA(Met) cytidine acetate ligase</fullName>
        <ecNumber evidence="1">6.3.4.-</ecNumber>
    </recommendedName>
</protein>
<dbReference type="SUPFAM" id="SSF52374">
    <property type="entry name" value="Nucleotidylyl transferase"/>
    <property type="match status" value="1"/>
</dbReference>
<keyword evidence="1" id="KW-0820">tRNA-binding</keyword>
<comment type="subcellular location">
    <subcellularLocation>
        <location evidence="1">Cytoplasm</location>
    </subcellularLocation>
</comment>
<dbReference type="AlphaFoldDB" id="A0A397R3X4"/>
<comment type="catalytic activity">
    <reaction evidence="1">
        <text>cytidine(34) in elongator tRNA(Met) + acetate + ATP = N(4)-acetylcytidine(34) in elongator tRNA(Met) + AMP + diphosphate</text>
        <dbReference type="Rhea" id="RHEA:58144"/>
        <dbReference type="Rhea" id="RHEA-COMP:10693"/>
        <dbReference type="Rhea" id="RHEA-COMP:10694"/>
        <dbReference type="ChEBI" id="CHEBI:30089"/>
        <dbReference type="ChEBI" id="CHEBI:30616"/>
        <dbReference type="ChEBI" id="CHEBI:33019"/>
        <dbReference type="ChEBI" id="CHEBI:74900"/>
        <dbReference type="ChEBI" id="CHEBI:82748"/>
        <dbReference type="ChEBI" id="CHEBI:456215"/>
    </reaction>
</comment>
<dbReference type="Gene3D" id="3.40.50.620">
    <property type="entry name" value="HUPs"/>
    <property type="match status" value="1"/>
</dbReference>
<feature type="binding site" evidence="1">
    <location>
        <position position="139"/>
    </location>
    <ligand>
        <name>ATP</name>
        <dbReference type="ChEBI" id="CHEBI:30616"/>
    </ligand>
</feature>
<dbReference type="OrthoDB" id="9769796at2"/>
<keyword evidence="2" id="KW-0808">Transferase</keyword>
<comment type="function">
    <text evidence="1">Catalyzes the formation of N(4)-acetylcytidine (ac(4)C) at the wobble position of elongator tRNA(Met), using acetate and ATP as substrates. First activates an acetate ion to form acetyladenylate (Ac-AMP) and then transfers the acetyl group to tRNA to form ac(4)C34.</text>
</comment>
<keyword evidence="3" id="KW-1185">Reference proteome</keyword>
<evidence type="ECO:0000256" key="1">
    <source>
        <dbReference type="HAMAP-Rule" id="MF_01539"/>
    </source>
</evidence>
<dbReference type="GO" id="GO:0016879">
    <property type="term" value="F:ligase activity, forming carbon-nitrogen bonds"/>
    <property type="evidence" value="ECO:0007669"/>
    <property type="project" value="UniProtKB-UniRule"/>
</dbReference>
<dbReference type="GO" id="GO:0006400">
    <property type="term" value="P:tRNA modification"/>
    <property type="evidence" value="ECO:0007669"/>
    <property type="project" value="UniProtKB-UniRule"/>
</dbReference>
<feature type="binding site" evidence="1">
    <location>
        <begin position="164"/>
        <end position="165"/>
    </location>
    <ligand>
        <name>ATP</name>
        <dbReference type="ChEBI" id="CHEBI:30616"/>
    </ligand>
</feature>
<dbReference type="PANTHER" id="PTHR37825">
    <property type="entry name" value="TRNA(MET) CYTIDINE ACETATE LIGASE"/>
    <property type="match status" value="1"/>
</dbReference>
<dbReference type="Pfam" id="PF05636">
    <property type="entry name" value="HIGH_NTase1"/>
    <property type="match status" value="1"/>
</dbReference>
<keyword evidence="1" id="KW-0547">Nucleotide-binding</keyword>
<dbReference type="HAMAP" id="MF_01539">
    <property type="entry name" value="TmcAL"/>
    <property type="match status" value="1"/>
</dbReference>
<dbReference type="GO" id="GO:0000049">
    <property type="term" value="F:tRNA binding"/>
    <property type="evidence" value="ECO:0007669"/>
    <property type="project" value="UniProtKB-KW"/>
</dbReference>
<comment type="similarity">
    <text evidence="1">Belongs to the TmcAL family.</text>
</comment>
<dbReference type="RefSeq" id="WP_119016868.1">
    <property type="nucleotide sequence ID" value="NZ_QXEV01000032.1"/>
</dbReference>